<dbReference type="GO" id="GO:0003993">
    <property type="term" value="F:acid phosphatase activity"/>
    <property type="evidence" value="ECO:0007669"/>
    <property type="project" value="TreeGrafter"/>
</dbReference>
<dbReference type="NCBIfam" id="TIGR01681">
    <property type="entry name" value="HAD-SF-IIIC"/>
    <property type="match status" value="1"/>
</dbReference>
<dbReference type="SFLD" id="SFLDG01131">
    <property type="entry name" value="C1.5.2:_MDP_Like"/>
    <property type="match status" value="1"/>
</dbReference>
<organism evidence="2 3">
    <name type="scientific">Aureobasidium pullulans</name>
    <name type="common">Black yeast</name>
    <name type="synonym">Pullularia pullulans</name>
    <dbReference type="NCBI Taxonomy" id="5580"/>
    <lineage>
        <taxon>Eukaryota</taxon>
        <taxon>Fungi</taxon>
        <taxon>Dikarya</taxon>
        <taxon>Ascomycota</taxon>
        <taxon>Pezizomycotina</taxon>
        <taxon>Dothideomycetes</taxon>
        <taxon>Dothideomycetidae</taxon>
        <taxon>Dothideales</taxon>
        <taxon>Saccotheciaceae</taxon>
        <taxon>Aureobasidium</taxon>
    </lineage>
</organism>
<evidence type="ECO:0000256" key="1">
    <source>
        <dbReference type="SAM" id="Phobius"/>
    </source>
</evidence>
<sequence>RSQAQLNPQSFKIQLKGRRAILSFAGIILATIIMVRKAYKPVETGDDTTTATALASEVEAPSCFSDGLPLPQVMVFDLDYTLWPFWVDTHVTGPLKPTKDGLVVKDRYNDSYGFYPDVAAILVAIKEKNLTLCAASRTQAPELAREMLSYLHVPTSPSSSSSPKALSVFDELEIYPGDKKTHFSRIHKRTNIPYEEMLFFDDESRNKNVETLGVVMKLVRDGVSRKEVDAGVKLWRERNHRMKKED</sequence>
<dbReference type="SFLD" id="SFLDS00003">
    <property type="entry name" value="Haloacid_Dehalogenase"/>
    <property type="match status" value="1"/>
</dbReference>
<keyword evidence="1" id="KW-0812">Transmembrane</keyword>
<dbReference type="AlphaFoldDB" id="A0A4S9ERL9"/>
<dbReference type="Gene3D" id="3.40.50.1000">
    <property type="entry name" value="HAD superfamily/HAD-like"/>
    <property type="match status" value="1"/>
</dbReference>
<keyword evidence="1" id="KW-1133">Transmembrane helix</keyword>
<dbReference type="SFLD" id="SFLDG01129">
    <property type="entry name" value="C1.5:_HAD__Beta-PGM__Phosphata"/>
    <property type="match status" value="1"/>
</dbReference>
<evidence type="ECO:0000313" key="3">
    <source>
        <dbReference type="Proteomes" id="UP000308953"/>
    </source>
</evidence>
<dbReference type="PANTHER" id="PTHR17901:SF14">
    <property type="entry name" value="MAGNESIUM-DEPENDENT PHOSPHATASE 1"/>
    <property type="match status" value="1"/>
</dbReference>
<dbReference type="NCBIfam" id="TIGR01685">
    <property type="entry name" value="MDP-1"/>
    <property type="match status" value="1"/>
</dbReference>
<dbReference type="InterPro" id="IPR023214">
    <property type="entry name" value="HAD_sf"/>
</dbReference>
<dbReference type="SUPFAM" id="SSF56784">
    <property type="entry name" value="HAD-like"/>
    <property type="match status" value="1"/>
</dbReference>
<dbReference type="Proteomes" id="UP000308953">
    <property type="component" value="Unassembled WGS sequence"/>
</dbReference>
<dbReference type="EMBL" id="QZAV01000173">
    <property type="protein sequence ID" value="THX36357.1"/>
    <property type="molecule type" value="Genomic_DNA"/>
</dbReference>
<name>A0A4S9ERL9_AURPU</name>
<accession>A0A4S9ERL9</accession>
<dbReference type="InterPro" id="IPR035679">
    <property type="entry name" value="MDP-1_euk"/>
</dbReference>
<dbReference type="InterPro" id="IPR036412">
    <property type="entry name" value="HAD-like_sf"/>
</dbReference>
<evidence type="ECO:0000313" key="2">
    <source>
        <dbReference type="EMBL" id="THX36357.1"/>
    </source>
</evidence>
<comment type="caution">
    <text evidence="2">The sequence shown here is derived from an EMBL/GenBank/DDBJ whole genome shotgun (WGS) entry which is preliminary data.</text>
</comment>
<dbReference type="FunFam" id="3.40.50.1000:FF:000155">
    <property type="entry name" value="Putative magnesium dependent phosphatase"/>
    <property type="match status" value="1"/>
</dbReference>
<dbReference type="InterPro" id="IPR010033">
    <property type="entry name" value="HAD_SF_ppase_IIIC"/>
</dbReference>
<protein>
    <submittedName>
        <fullName evidence="2">Magnesium-dependent phosphatase-1</fullName>
    </submittedName>
</protein>
<dbReference type="Pfam" id="PF12689">
    <property type="entry name" value="Acid_PPase"/>
    <property type="match status" value="1"/>
</dbReference>
<keyword evidence="1" id="KW-0472">Membrane</keyword>
<dbReference type="CDD" id="cd07501">
    <property type="entry name" value="HAD_MDP-1_like"/>
    <property type="match status" value="1"/>
</dbReference>
<feature type="non-terminal residue" evidence="2">
    <location>
        <position position="1"/>
    </location>
</feature>
<feature type="transmembrane region" description="Helical" evidence="1">
    <location>
        <begin position="20"/>
        <end position="39"/>
    </location>
</feature>
<proteinExistence type="predicted"/>
<dbReference type="InterPro" id="IPR010036">
    <property type="entry name" value="MDP_1_eu_arc"/>
</dbReference>
<reference evidence="2 3" key="1">
    <citation type="submission" date="2018-10" db="EMBL/GenBank/DDBJ databases">
        <title>Fifty Aureobasidium pullulans genomes reveal a recombining polyextremotolerant generalist.</title>
        <authorList>
            <person name="Gostincar C."/>
            <person name="Turk M."/>
            <person name="Zajc J."/>
            <person name="Gunde-Cimerman N."/>
        </authorList>
    </citation>
    <scope>NUCLEOTIDE SEQUENCE [LARGE SCALE GENOMIC DNA]</scope>
    <source>
        <strain evidence="2 3">EXF-9785</strain>
    </source>
</reference>
<gene>
    <name evidence="2" type="ORF">D6D10_06738</name>
</gene>
<dbReference type="PANTHER" id="PTHR17901">
    <property type="entry name" value="MAGNESIUM-DEPENDENT PHOSPHATASE 1 MDP1"/>
    <property type="match status" value="1"/>
</dbReference>